<proteinExistence type="predicted"/>
<feature type="transmembrane region" description="Helical" evidence="1">
    <location>
        <begin position="169"/>
        <end position="185"/>
    </location>
</feature>
<reference evidence="2" key="2">
    <citation type="submission" date="2020-06" db="EMBL/GenBank/DDBJ databases">
        <title>Helianthus annuus Genome sequencing and assembly Release 2.</title>
        <authorList>
            <person name="Gouzy J."/>
            <person name="Langlade N."/>
            <person name="Munos S."/>
        </authorList>
    </citation>
    <scope>NUCLEOTIDE SEQUENCE</scope>
    <source>
        <tissue evidence="2">Leaves</tissue>
    </source>
</reference>
<evidence type="ECO:0000256" key="1">
    <source>
        <dbReference type="SAM" id="Phobius"/>
    </source>
</evidence>
<organism evidence="2 3">
    <name type="scientific">Helianthus annuus</name>
    <name type="common">Common sunflower</name>
    <dbReference type="NCBI Taxonomy" id="4232"/>
    <lineage>
        <taxon>Eukaryota</taxon>
        <taxon>Viridiplantae</taxon>
        <taxon>Streptophyta</taxon>
        <taxon>Embryophyta</taxon>
        <taxon>Tracheophyta</taxon>
        <taxon>Spermatophyta</taxon>
        <taxon>Magnoliopsida</taxon>
        <taxon>eudicotyledons</taxon>
        <taxon>Gunneridae</taxon>
        <taxon>Pentapetalae</taxon>
        <taxon>asterids</taxon>
        <taxon>campanulids</taxon>
        <taxon>Asterales</taxon>
        <taxon>Asteraceae</taxon>
        <taxon>Asteroideae</taxon>
        <taxon>Heliantheae alliance</taxon>
        <taxon>Heliantheae</taxon>
        <taxon>Helianthus</taxon>
    </lineage>
</organism>
<evidence type="ECO:0000313" key="2">
    <source>
        <dbReference type="EMBL" id="KAF5765402.1"/>
    </source>
</evidence>
<gene>
    <name evidence="2" type="ORF">HanXRQr2_Chr15g0703401</name>
</gene>
<dbReference type="Proteomes" id="UP000215914">
    <property type="component" value="Unassembled WGS sequence"/>
</dbReference>
<evidence type="ECO:0008006" key="4">
    <source>
        <dbReference type="Google" id="ProtNLM"/>
    </source>
</evidence>
<keyword evidence="3" id="KW-1185">Reference proteome</keyword>
<dbReference type="AlphaFoldDB" id="A0A9K3H2U1"/>
<sequence>MCSWRSDTLPLKSSLSFQGHNNHKWLHFLHHTLNGQLVRKIMGSMPMMQSPQFLISNSLTLDPLSSTNCFSARICHPNVQSPSRKSIITCARSTNKGFFRSQRSRKTLIQLARFAASNFHHVLPEPFNSVIRELGGGSGGGSGSNWKGFGWGGFDGGGRKKRVNKKSQFWLLGFAVACCLGFWWLNMTGRLEKNDVVLGAMCLSMFLVLVRNVCVPEWVLGFCGGGVVVGVLVDKKDELQKVVRGFKTMGISRRQPRRRMKIK</sequence>
<dbReference type="EMBL" id="MNCJ02000330">
    <property type="protein sequence ID" value="KAF5765402.1"/>
    <property type="molecule type" value="Genomic_DNA"/>
</dbReference>
<accession>A0A9K3H2U1</accession>
<protein>
    <recommendedName>
        <fullName evidence="4">Transmembrane protein</fullName>
    </recommendedName>
</protein>
<keyword evidence="1" id="KW-0812">Transmembrane</keyword>
<keyword evidence="1" id="KW-1133">Transmembrane helix</keyword>
<feature type="transmembrane region" description="Helical" evidence="1">
    <location>
        <begin position="197"/>
        <end position="214"/>
    </location>
</feature>
<name>A0A9K3H2U1_HELAN</name>
<comment type="caution">
    <text evidence="2">The sequence shown here is derived from an EMBL/GenBank/DDBJ whole genome shotgun (WGS) entry which is preliminary data.</text>
</comment>
<dbReference type="Gramene" id="mRNA:HanXRQr2_Chr15g0703401">
    <property type="protein sequence ID" value="CDS:HanXRQr2_Chr15g0703401.1"/>
    <property type="gene ID" value="HanXRQr2_Chr15g0703401"/>
</dbReference>
<reference evidence="2" key="1">
    <citation type="journal article" date="2017" name="Nature">
        <title>The sunflower genome provides insights into oil metabolism, flowering and Asterid evolution.</title>
        <authorList>
            <person name="Badouin H."/>
            <person name="Gouzy J."/>
            <person name="Grassa C.J."/>
            <person name="Murat F."/>
            <person name="Staton S.E."/>
            <person name="Cottret L."/>
            <person name="Lelandais-Briere C."/>
            <person name="Owens G.L."/>
            <person name="Carrere S."/>
            <person name="Mayjonade B."/>
            <person name="Legrand L."/>
            <person name="Gill N."/>
            <person name="Kane N.C."/>
            <person name="Bowers J.E."/>
            <person name="Hubner S."/>
            <person name="Bellec A."/>
            <person name="Berard A."/>
            <person name="Berges H."/>
            <person name="Blanchet N."/>
            <person name="Boniface M.C."/>
            <person name="Brunel D."/>
            <person name="Catrice O."/>
            <person name="Chaidir N."/>
            <person name="Claudel C."/>
            <person name="Donnadieu C."/>
            <person name="Faraut T."/>
            <person name="Fievet G."/>
            <person name="Helmstetter N."/>
            <person name="King M."/>
            <person name="Knapp S.J."/>
            <person name="Lai Z."/>
            <person name="Le Paslier M.C."/>
            <person name="Lippi Y."/>
            <person name="Lorenzon L."/>
            <person name="Mandel J.R."/>
            <person name="Marage G."/>
            <person name="Marchand G."/>
            <person name="Marquand E."/>
            <person name="Bret-Mestries E."/>
            <person name="Morien E."/>
            <person name="Nambeesan S."/>
            <person name="Nguyen T."/>
            <person name="Pegot-Espagnet P."/>
            <person name="Pouilly N."/>
            <person name="Raftis F."/>
            <person name="Sallet E."/>
            <person name="Schiex T."/>
            <person name="Thomas J."/>
            <person name="Vandecasteele C."/>
            <person name="Vares D."/>
            <person name="Vear F."/>
            <person name="Vautrin S."/>
            <person name="Crespi M."/>
            <person name="Mangin B."/>
            <person name="Burke J.M."/>
            <person name="Salse J."/>
            <person name="Munos S."/>
            <person name="Vincourt P."/>
            <person name="Rieseberg L.H."/>
            <person name="Langlade N.B."/>
        </authorList>
    </citation>
    <scope>NUCLEOTIDE SEQUENCE</scope>
    <source>
        <tissue evidence="2">Leaves</tissue>
    </source>
</reference>
<evidence type="ECO:0000313" key="3">
    <source>
        <dbReference type="Proteomes" id="UP000215914"/>
    </source>
</evidence>
<keyword evidence="1" id="KW-0472">Membrane</keyword>